<keyword evidence="2" id="KW-0436">Ligase</keyword>
<proteinExistence type="predicted"/>
<dbReference type="Gene3D" id="3.30.930.10">
    <property type="entry name" value="Bira Bifunctional Protein, Domain 2"/>
    <property type="match status" value="1"/>
</dbReference>
<accession>A0A7C2NDF3</accession>
<dbReference type="Pfam" id="PF21948">
    <property type="entry name" value="LplA-B_cat"/>
    <property type="match status" value="1"/>
</dbReference>
<gene>
    <name evidence="2" type="ORF">ENQ31_00010</name>
</gene>
<sequence length="282" mass="30138">MRWRLLVTEAAPGAWNMAVDEAVGRAVADGKSLPTLRFFRWQPPCLSLGFNQPYSVADEAFCKAHGLDITRRPTGGRAVLHHHELTYSVAVPLGLPPFPRDLQGCYRLICQALITGLRQMGVAAELSSAPESLIPPKSAAPCFIQPAGGEIVVGGRKLVGSAMRRLGVAILQHGSLLLDWDSQLQAGALGLSSDQSLRPAVVTLSEVLGHVPPWEELVAALAAGFAATLEAELHPGGLSEDELGLAQRLAREVYGHPRFVKEREHVMTGAWEQGPGRDATGG</sequence>
<dbReference type="GO" id="GO:0016874">
    <property type="term" value="F:ligase activity"/>
    <property type="evidence" value="ECO:0007669"/>
    <property type="project" value="UniProtKB-KW"/>
</dbReference>
<protein>
    <submittedName>
        <fullName evidence="2">Lipoate--protein ligase family protein</fullName>
    </submittedName>
</protein>
<dbReference type="PROSITE" id="PS51733">
    <property type="entry name" value="BPL_LPL_CATALYTIC"/>
    <property type="match status" value="1"/>
</dbReference>
<dbReference type="AlphaFoldDB" id="A0A7C2NDF3"/>
<dbReference type="PANTHER" id="PTHR43679:SF2">
    <property type="entry name" value="OCTANOYL-[GCVH]:PROTEIN N-OCTANOYLTRANSFERASE"/>
    <property type="match status" value="1"/>
</dbReference>
<name>A0A7C2NDF3_9BACT</name>
<evidence type="ECO:0000259" key="1">
    <source>
        <dbReference type="PROSITE" id="PS51733"/>
    </source>
</evidence>
<dbReference type="InterPro" id="IPR045864">
    <property type="entry name" value="aa-tRNA-synth_II/BPL/LPL"/>
</dbReference>
<dbReference type="EMBL" id="DSMR01000001">
    <property type="protein sequence ID" value="HET46541.1"/>
    <property type="molecule type" value="Genomic_DNA"/>
</dbReference>
<dbReference type="CDD" id="cd16443">
    <property type="entry name" value="LplA"/>
    <property type="match status" value="1"/>
</dbReference>
<feature type="domain" description="BPL/LPL catalytic" evidence="1">
    <location>
        <begin position="30"/>
        <end position="233"/>
    </location>
</feature>
<dbReference type="SUPFAM" id="SSF55681">
    <property type="entry name" value="Class II aaRS and biotin synthetases"/>
    <property type="match status" value="1"/>
</dbReference>
<comment type="caution">
    <text evidence="2">The sequence shown here is derived from an EMBL/GenBank/DDBJ whole genome shotgun (WGS) entry which is preliminary data.</text>
</comment>
<evidence type="ECO:0000313" key="2">
    <source>
        <dbReference type="EMBL" id="HET46541.1"/>
    </source>
</evidence>
<reference evidence="2" key="1">
    <citation type="journal article" date="2020" name="mSystems">
        <title>Genome- and Community-Level Interaction Insights into Carbon Utilization and Element Cycling Functions of Hydrothermarchaeota in Hydrothermal Sediment.</title>
        <authorList>
            <person name="Zhou Z."/>
            <person name="Liu Y."/>
            <person name="Xu W."/>
            <person name="Pan J."/>
            <person name="Luo Z.H."/>
            <person name="Li M."/>
        </authorList>
    </citation>
    <scope>NUCLEOTIDE SEQUENCE [LARGE SCALE GENOMIC DNA]</scope>
    <source>
        <strain evidence="2">SpSt-299</strain>
    </source>
</reference>
<dbReference type="PANTHER" id="PTHR43679">
    <property type="entry name" value="OCTANOYLTRANSFERASE LIPM-RELATED"/>
    <property type="match status" value="1"/>
</dbReference>
<dbReference type="InterPro" id="IPR004143">
    <property type="entry name" value="BPL_LPL_catalytic"/>
</dbReference>
<dbReference type="InterPro" id="IPR050664">
    <property type="entry name" value="Octanoyltrans_LipM/LipL"/>
</dbReference>
<organism evidence="2">
    <name type="scientific">Thermoanaerobaculum aquaticum</name>
    <dbReference type="NCBI Taxonomy" id="1312852"/>
    <lineage>
        <taxon>Bacteria</taxon>
        <taxon>Pseudomonadati</taxon>
        <taxon>Acidobacteriota</taxon>
        <taxon>Thermoanaerobaculia</taxon>
        <taxon>Thermoanaerobaculales</taxon>
        <taxon>Thermoanaerobaculaceae</taxon>
        <taxon>Thermoanaerobaculum</taxon>
    </lineage>
</organism>